<keyword evidence="6" id="KW-1185">Reference proteome</keyword>
<feature type="compositionally biased region" description="Pro residues" evidence="3">
    <location>
        <begin position="175"/>
        <end position="185"/>
    </location>
</feature>
<dbReference type="InterPro" id="IPR012677">
    <property type="entry name" value="Nucleotide-bd_a/b_plait_sf"/>
</dbReference>
<evidence type="ECO:0000313" key="5">
    <source>
        <dbReference type="EMBL" id="CAD7633637.1"/>
    </source>
</evidence>
<dbReference type="Gene3D" id="3.30.70.330">
    <property type="match status" value="1"/>
</dbReference>
<dbReference type="Pfam" id="PF00076">
    <property type="entry name" value="RRM_1"/>
    <property type="match status" value="1"/>
</dbReference>
<dbReference type="Proteomes" id="UP000759131">
    <property type="component" value="Unassembled WGS sequence"/>
</dbReference>
<sequence length="512" mass="55104">MNANPYQMRPSGPTGSVHNRSANSGGQPSAADEKKWGDTTSRAGEVSRVFIGGVDYKSTSCAEIEQRFRPYGNILGIDIHPKNFAFVQFERVEDAENACRGENATSLKNKKIEVRVFDKSGHPTKGRAAPNRDRSRSPTRGSMGGGGGGGPTGTRHGAPVPHMNQYDDPYGYNQGPPPPQQPPPTDGATGNECEIIVVSKEQWGYADMIEKRLKQETGLRYVDMLFLHTPGSLSLTLNDLFERQTLYALVVAPVNEEHVSVTLHVLHNQTEHRNMPLEDALRLITNDFQAYNGMGGGGEDIRAGPPAAYPMGGNNASSAPNDQSYRSAGNALPQEVSYLLRQVLEENGTQYLSPTQLDSLIDYFQRQKSRMAEPKPVVDKKPAPIDLEKQKATLLDNPHVQAALSSLLQIGALTGDSPKPSASANPFSALTSSFSGSNSAFGGSNTGANPLFGGSTTAYGGQQQNNGSANAPTRRHPLFGTEVKPQSIPGAPGGLVGYPPVQSYNQYQSYQY</sequence>
<organism evidence="5">
    <name type="scientific">Medioppia subpectinata</name>
    <dbReference type="NCBI Taxonomy" id="1979941"/>
    <lineage>
        <taxon>Eukaryota</taxon>
        <taxon>Metazoa</taxon>
        <taxon>Ecdysozoa</taxon>
        <taxon>Arthropoda</taxon>
        <taxon>Chelicerata</taxon>
        <taxon>Arachnida</taxon>
        <taxon>Acari</taxon>
        <taxon>Acariformes</taxon>
        <taxon>Sarcoptiformes</taxon>
        <taxon>Oribatida</taxon>
        <taxon>Brachypylina</taxon>
        <taxon>Oppioidea</taxon>
        <taxon>Oppiidae</taxon>
        <taxon>Medioppia</taxon>
    </lineage>
</organism>
<dbReference type="EMBL" id="CAJPIZ010013094">
    <property type="protein sequence ID" value="CAG2114067.1"/>
    <property type="molecule type" value="Genomic_DNA"/>
</dbReference>
<dbReference type="PANTHER" id="PTHR23295:SF6">
    <property type="entry name" value="NEOSIN, ISOFORM A"/>
    <property type="match status" value="1"/>
</dbReference>
<evidence type="ECO:0000256" key="1">
    <source>
        <dbReference type="ARBA" id="ARBA00022884"/>
    </source>
</evidence>
<keyword evidence="1 2" id="KW-0694">RNA-binding</keyword>
<dbReference type="AlphaFoldDB" id="A0A7R9L4C0"/>
<dbReference type="InterPro" id="IPR036621">
    <property type="entry name" value="Anticodon-bd_dom_sf"/>
</dbReference>
<evidence type="ECO:0000256" key="2">
    <source>
        <dbReference type="PROSITE-ProRule" id="PRU00176"/>
    </source>
</evidence>
<dbReference type="SUPFAM" id="SSF54928">
    <property type="entry name" value="RNA-binding domain, RBD"/>
    <property type="match status" value="1"/>
</dbReference>
<dbReference type="Gene3D" id="3.40.50.800">
    <property type="entry name" value="Anticodon-binding domain"/>
    <property type="match status" value="1"/>
</dbReference>
<protein>
    <recommendedName>
        <fullName evidence="4">RRM domain-containing protein</fullName>
    </recommendedName>
</protein>
<feature type="region of interest" description="Disordered" evidence="3">
    <location>
        <begin position="1"/>
        <end position="40"/>
    </location>
</feature>
<dbReference type="PANTHER" id="PTHR23295">
    <property type="entry name" value="NUCLEAR RECEPTOR COACTIVATOR 5-RELATED"/>
    <property type="match status" value="1"/>
</dbReference>
<reference evidence="5" key="1">
    <citation type="submission" date="2020-11" db="EMBL/GenBank/DDBJ databases">
        <authorList>
            <person name="Tran Van P."/>
        </authorList>
    </citation>
    <scope>NUCLEOTIDE SEQUENCE</scope>
</reference>
<dbReference type="OrthoDB" id="10044938at2759"/>
<dbReference type="GO" id="GO:0003723">
    <property type="term" value="F:RNA binding"/>
    <property type="evidence" value="ECO:0007669"/>
    <property type="project" value="UniProtKB-UniRule"/>
</dbReference>
<feature type="region of interest" description="Disordered" evidence="3">
    <location>
        <begin position="452"/>
        <end position="499"/>
    </location>
</feature>
<dbReference type="PROSITE" id="PS50102">
    <property type="entry name" value="RRM"/>
    <property type="match status" value="1"/>
</dbReference>
<feature type="compositionally biased region" description="Polar residues" evidence="3">
    <location>
        <begin position="13"/>
        <end position="27"/>
    </location>
</feature>
<accession>A0A7R9L4C0</accession>
<dbReference type="EMBL" id="OC867669">
    <property type="protein sequence ID" value="CAD7633637.1"/>
    <property type="molecule type" value="Genomic_DNA"/>
</dbReference>
<feature type="compositionally biased region" description="Gly residues" evidence="3">
    <location>
        <begin position="142"/>
        <end position="152"/>
    </location>
</feature>
<name>A0A7R9L4C0_9ACAR</name>
<feature type="region of interest" description="Disordered" evidence="3">
    <location>
        <begin position="114"/>
        <end position="190"/>
    </location>
</feature>
<dbReference type="InterPro" id="IPR000504">
    <property type="entry name" value="RRM_dom"/>
</dbReference>
<dbReference type="SUPFAM" id="SSF52954">
    <property type="entry name" value="Class II aaRS ABD-related"/>
    <property type="match status" value="1"/>
</dbReference>
<evidence type="ECO:0000259" key="4">
    <source>
        <dbReference type="PROSITE" id="PS50102"/>
    </source>
</evidence>
<feature type="compositionally biased region" description="Polar residues" evidence="3">
    <location>
        <begin position="454"/>
        <end position="471"/>
    </location>
</feature>
<dbReference type="InterPro" id="IPR035979">
    <property type="entry name" value="RBD_domain_sf"/>
</dbReference>
<feature type="domain" description="RRM" evidence="4">
    <location>
        <begin position="47"/>
        <end position="119"/>
    </location>
</feature>
<dbReference type="InterPro" id="IPR052600">
    <property type="entry name" value="Nuc_rcpt_coact/corep"/>
</dbReference>
<evidence type="ECO:0000256" key="3">
    <source>
        <dbReference type="SAM" id="MobiDB-lite"/>
    </source>
</evidence>
<proteinExistence type="predicted"/>
<dbReference type="SMART" id="SM00360">
    <property type="entry name" value="RRM"/>
    <property type="match status" value="1"/>
</dbReference>
<gene>
    <name evidence="5" type="ORF">OSB1V03_LOCUS14033</name>
</gene>
<evidence type="ECO:0000313" key="6">
    <source>
        <dbReference type="Proteomes" id="UP000759131"/>
    </source>
</evidence>